<dbReference type="Proteomes" id="UP001280121">
    <property type="component" value="Unassembled WGS sequence"/>
</dbReference>
<sequence>MQSVKIPSEICVKLDKINRNFLQGHIDTKKATHLINWDTVCLLKKWGGLGIKFMKGMNQSLLAKIGWRIVQDDKGIWCKLLKSKYLHSKTIVDQETGSRIVCSSTWKGITFGAKLIN</sequence>
<keyword evidence="2" id="KW-1185">Reference proteome</keyword>
<dbReference type="EMBL" id="JANJYI010000009">
    <property type="protein sequence ID" value="KAK2636450.1"/>
    <property type="molecule type" value="Genomic_DNA"/>
</dbReference>
<protein>
    <submittedName>
        <fullName evidence="1">Uncharacterized protein</fullName>
    </submittedName>
</protein>
<name>A0AAD9WNI1_9ROSI</name>
<dbReference type="AlphaFoldDB" id="A0AAD9WNI1"/>
<organism evidence="1 2">
    <name type="scientific">Dipteronia dyeriana</name>
    <dbReference type="NCBI Taxonomy" id="168575"/>
    <lineage>
        <taxon>Eukaryota</taxon>
        <taxon>Viridiplantae</taxon>
        <taxon>Streptophyta</taxon>
        <taxon>Embryophyta</taxon>
        <taxon>Tracheophyta</taxon>
        <taxon>Spermatophyta</taxon>
        <taxon>Magnoliopsida</taxon>
        <taxon>eudicotyledons</taxon>
        <taxon>Gunneridae</taxon>
        <taxon>Pentapetalae</taxon>
        <taxon>rosids</taxon>
        <taxon>malvids</taxon>
        <taxon>Sapindales</taxon>
        <taxon>Sapindaceae</taxon>
        <taxon>Hippocastanoideae</taxon>
        <taxon>Acereae</taxon>
        <taxon>Dipteronia</taxon>
    </lineage>
</organism>
<accession>A0AAD9WNI1</accession>
<comment type="caution">
    <text evidence="1">The sequence shown here is derived from an EMBL/GenBank/DDBJ whole genome shotgun (WGS) entry which is preliminary data.</text>
</comment>
<gene>
    <name evidence="1" type="ORF">Ddye_031242</name>
</gene>
<proteinExistence type="predicted"/>
<evidence type="ECO:0000313" key="1">
    <source>
        <dbReference type="EMBL" id="KAK2636450.1"/>
    </source>
</evidence>
<evidence type="ECO:0000313" key="2">
    <source>
        <dbReference type="Proteomes" id="UP001280121"/>
    </source>
</evidence>
<reference evidence="1" key="1">
    <citation type="journal article" date="2023" name="Plant J.">
        <title>Genome sequences and population genomics provide insights into the demographic history, inbreeding, and mutation load of two 'living fossil' tree species of Dipteronia.</title>
        <authorList>
            <person name="Feng Y."/>
            <person name="Comes H.P."/>
            <person name="Chen J."/>
            <person name="Zhu S."/>
            <person name="Lu R."/>
            <person name="Zhang X."/>
            <person name="Li P."/>
            <person name="Qiu J."/>
            <person name="Olsen K.M."/>
            <person name="Qiu Y."/>
        </authorList>
    </citation>
    <scope>NUCLEOTIDE SEQUENCE</scope>
    <source>
        <strain evidence="1">KIB01</strain>
    </source>
</reference>